<evidence type="ECO:0000256" key="5">
    <source>
        <dbReference type="ARBA" id="ARBA00012251"/>
    </source>
</evidence>
<keyword evidence="7" id="KW-0479">Metal-binding</keyword>
<dbReference type="InterPro" id="IPR031127">
    <property type="entry name" value="E3_UB_ligase_RBR"/>
</dbReference>
<dbReference type="Gene3D" id="1.20.120.1750">
    <property type="match status" value="1"/>
</dbReference>
<evidence type="ECO:0000256" key="10">
    <source>
        <dbReference type="ARBA" id="ARBA00022786"/>
    </source>
</evidence>
<dbReference type="SMART" id="SM00647">
    <property type="entry name" value="IBR"/>
    <property type="match status" value="2"/>
</dbReference>
<dbReference type="InterPro" id="IPR001841">
    <property type="entry name" value="Znf_RING"/>
</dbReference>
<comment type="catalytic activity">
    <reaction evidence="1">
        <text>[E2 ubiquitin-conjugating enzyme]-S-ubiquitinyl-L-cysteine + [acceptor protein]-L-lysine = [E2 ubiquitin-conjugating enzyme]-L-cysteine + [acceptor protein]-N(6)-ubiquitinyl-L-lysine.</text>
        <dbReference type="EC" id="2.3.2.31"/>
    </reaction>
</comment>
<dbReference type="CDD" id="cd22582">
    <property type="entry name" value="BRcat_RBR_unk"/>
    <property type="match status" value="1"/>
</dbReference>
<evidence type="ECO:0000256" key="9">
    <source>
        <dbReference type="ARBA" id="ARBA00022771"/>
    </source>
</evidence>
<dbReference type="Pfam" id="PF00097">
    <property type="entry name" value="zf-C3HC4"/>
    <property type="match status" value="1"/>
</dbReference>
<dbReference type="InterPro" id="IPR044066">
    <property type="entry name" value="TRIAD_supradom"/>
</dbReference>
<evidence type="ECO:0000256" key="7">
    <source>
        <dbReference type="ARBA" id="ARBA00022723"/>
    </source>
</evidence>
<evidence type="ECO:0000256" key="12">
    <source>
        <dbReference type="PROSITE-ProRule" id="PRU00175"/>
    </source>
</evidence>
<dbReference type="GO" id="GO:0061630">
    <property type="term" value="F:ubiquitin protein ligase activity"/>
    <property type="evidence" value="ECO:0007669"/>
    <property type="project" value="UniProtKB-EC"/>
</dbReference>
<dbReference type="PANTHER" id="PTHR11685">
    <property type="entry name" value="RBR FAMILY RING FINGER AND IBR DOMAIN-CONTAINING"/>
    <property type="match status" value="1"/>
</dbReference>
<dbReference type="Proteomes" id="UP001515500">
    <property type="component" value="Chromosome 14"/>
</dbReference>
<keyword evidence="8" id="KW-0677">Repeat</keyword>
<dbReference type="GO" id="GO:0008270">
    <property type="term" value="F:zinc ion binding"/>
    <property type="evidence" value="ECO:0007669"/>
    <property type="project" value="UniProtKB-KW"/>
</dbReference>
<keyword evidence="6" id="KW-0808">Transferase</keyword>
<dbReference type="PROSITE" id="PS51873">
    <property type="entry name" value="TRIAD"/>
    <property type="match status" value="1"/>
</dbReference>
<keyword evidence="9 12" id="KW-0863">Zinc-finger</keyword>
<dbReference type="FunFam" id="3.30.40.10:FF:000230">
    <property type="entry name" value="RBR-type E3 ubiquitin transferase"/>
    <property type="match status" value="1"/>
</dbReference>
<dbReference type="SMART" id="SM00184">
    <property type="entry name" value="RING"/>
    <property type="match status" value="2"/>
</dbReference>
<evidence type="ECO:0000313" key="15">
    <source>
        <dbReference type="Proteomes" id="UP001515500"/>
    </source>
</evidence>
<feature type="domain" description="RING-type" evidence="13">
    <location>
        <begin position="202"/>
        <end position="247"/>
    </location>
</feature>
<feature type="domain" description="RING-type" evidence="14">
    <location>
        <begin position="198"/>
        <end position="406"/>
    </location>
</feature>
<dbReference type="CDD" id="cd22584">
    <property type="entry name" value="Rcat_RBR_unk"/>
    <property type="match status" value="1"/>
</dbReference>
<keyword evidence="11" id="KW-0862">Zinc</keyword>
<dbReference type="InterPro" id="IPR013083">
    <property type="entry name" value="Znf_RING/FYVE/PHD"/>
</dbReference>
<dbReference type="EC" id="2.3.2.31" evidence="5"/>
<name>A0AB40CF86_DIOCR</name>
<evidence type="ECO:0000256" key="3">
    <source>
        <dbReference type="ARBA" id="ARBA00003976"/>
    </source>
</evidence>
<dbReference type="GeneID" id="120275292"/>
<reference evidence="16" key="1">
    <citation type="submission" date="2025-08" db="UniProtKB">
        <authorList>
            <consortium name="RefSeq"/>
        </authorList>
    </citation>
    <scope>IDENTIFICATION</scope>
</reference>
<keyword evidence="10" id="KW-0833">Ubl conjugation pathway</keyword>
<dbReference type="RefSeq" id="XP_039137758.1">
    <property type="nucleotide sequence ID" value="XM_039281824.1"/>
</dbReference>
<sequence>MNFSVLKLRFGFRSKRRVGNDHLIAVDKMRNNRVRFVDFEPRQGDAQNNPIYAENFNTGPQEGGQRNPVDVDDVNQMRNNHIQFVDLEHPRSGTSQNNPIYAENFNAGLHGLLPKSKQSDQRNPVDVDVLQFNHPVPLDEPDDDDIFYRIAVYNSLSDYGVTEVINLDDYYPMGKKYMQAIDTYVNVGESSSSSQKILTVDCSLCFEKVLIAEMFDMIGCSHSYCSDCVRKLITAKLSEGVVKVLCPEVGCKDGFLLPYACRMILPIDVYSMWGDKLCEEMLPEKTKLYCPFKDCSALLINDDEKIAQSECPHCNRLFCAQCKVPWHINFNCKDYQKLGQDERQTEDLLLMKVAKDKKWGRCPRCRFFVERTQGCMYMVCRCGNTFCYGCGSKMDKNYHYCPKCRR</sequence>
<dbReference type="InterPro" id="IPR018957">
    <property type="entry name" value="Znf_C3HC4_RING-type"/>
</dbReference>
<feature type="domain" description="RING-type" evidence="13">
    <location>
        <begin position="362"/>
        <end position="405"/>
    </location>
</feature>
<dbReference type="FunFam" id="1.20.120.1750:FF:000018">
    <property type="entry name" value="RBR-type E3 ubiquitin transferase"/>
    <property type="match status" value="1"/>
</dbReference>
<accession>A0AB40CF86</accession>
<dbReference type="Gene3D" id="3.30.40.10">
    <property type="entry name" value="Zinc/RING finger domain, C3HC4 (zinc finger)"/>
    <property type="match status" value="1"/>
</dbReference>
<evidence type="ECO:0000256" key="1">
    <source>
        <dbReference type="ARBA" id="ARBA00001798"/>
    </source>
</evidence>
<proteinExistence type="inferred from homology"/>
<dbReference type="Pfam" id="PF01485">
    <property type="entry name" value="IBR"/>
    <property type="match status" value="1"/>
</dbReference>
<dbReference type="SUPFAM" id="SSF57850">
    <property type="entry name" value="RING/U-box"/>
    <property type="match status" value="3"/>
</dbReference>
<gene>
    <name evidence="16" type="primary">LOC120275292</name>
</gene>
<dbReference type="GO" id="GO:0016567">
    <property type="term" value="P:protein ubiquitination"/>
    <property type="evidence" value="ECO:0007669"/>
    <property type="project" value="InterPro"/>
</dbReference>
<evidence type="ECO:0000256" key="4">
    <source>
        <dbReference type="ARBA" id="ARBA00005884"/>
    </source>
</evidence>
<dbReference type="PROSITE" id="PS00518">
    <property type="entry name" value="ZF_RING_1"/>
    <property type="match status" value="1"/>
</dbReference>
<evidence type="ECO:0000256" key="11">
    <source>
        <dbReference type="ARBA" id="ARBA00022833"/>
    </source>
</evidence>
<comment type="cofactor">
    <cofactor evidence="2">
        <name>Zn(2+)</name>
        <dbReference type="ChEBI" id="CHEBI:29105"/>
    </cofactor>
</comment>
<keyword evidence="15" id="KW-1185">Reference proteome</keyword>
<comment type="function">
    <text evidence="3">Might act as an E3 ubiquitin-protein ligase, or as part of E3 complex, which accepts ubiquitin from specific E2 ubiquitin-conjugating enzymes and then transfers it to substrates.</text>
</comment>
<dbReference type="InterPro" id="IPR017907">
    <property type="entry name" value="Znf_RING_CS"/>
</dbReference>
<organism evidence="15 16">
    <name type="scientific">Dioscorea cayennensis subsp. rotundata</name>
    <name type="common">White Guinea yam</name>
    <name type="synonym">Dioscorea rotundata</name>
    <dbReference type="NCBI Taxonomy" id="55577"/>
    <lineage>
        <taxon>Eukaryota</taxon>
        <taxon>Viridiplantae</taxon>
        <taxon>Streptophyta</taxon>
        <taxon>Embryophyta</taxon>
        <taxon>Tracheophyta</taxon>
        <taxon>Spermatophyta</taxon>
        <taxon>Magnoliopsida</taxon>
        <taxon>Liliopsida</taxon>
        <taxon>Dioscoreales</taxon>
        <taxon>Dioscoreaceae</taxon>
        <taxon>Dioscorea</taxon>
    </lineage>
</organism>
<dbReference type="AlphaFoldDB" id="A0AB40CF86"/>
<dbReference type="InterPro" id="IPR002867">
    <property type="entry name" value="IBR_dom"/>
</dbReference>
<comment type="similarity">
    <text evidence="4">Belongs to the RBR family. Ariadne subfamily.</text>
</comment>
<evidence type="ECO:0000256" key="8">
    <source>
        <dbReference type="ARBA" id="ARBA00022737"/>
    </source>
</evidence>
<evidence type="ECO:0000256" key="2">
    <source>
        <dbReference type="ARBA" id="ARBA00001947"/>
    </source>
</evidence>
<evidence type="ECO:0000313" key="16">
    <source>
        <dbReference type="RefSeq" id="XP_039137758.1"/>
    </source>
</evidence>
<evidence type="ECO:0000259" key="14">
    <source>
        <dbReference type="PROSITE" id="PS51873"/>
    </source>
</evidence>
<evidence type="ECO:0000259" key="13">
    <source>
        <dbReference type="PROSITE" id="PS50089"/>
    </source>
</evidence>
<evidence type="ECO:0000256" key="6">
    <source>
        <dbReference type="ARBA" id="ARBA00022679"/>
    </source>
</evidence>
<protein>
    <recommendedName>
        <fullName evidence="5">RBR-type E3 ubiquitin transferase</fullName>
        <ecNumber evidence="5">2.3.2.31</ecNumber>
    </recommendedName>
</protein>
<dbReference type="PROSITE" id="PS50089">
    <property type="entry name" value="ZF_RING_2"/>
    <property type="match status" value="2"/>
</dbReference>